<organism evidence="1 2">
    <name type="scientific">Pseudobacter ginsenosidimutans</name>
    <dbReference type="NCBI Taxonomy" id="661488"/>
    <lineage>
        <taxon>Bacteria</taxon>
        <taxon>Pseudomonadati</taxon>
        <taxon>Bacteroidota</taxon>
        <taxon>Chitinophagia</taxon>
        <taxon>Chitinophagales</taxon>
        <taxon>Chitinophagaceae</taxon>
        <taxon>Pseudobacter</taxon>
    </lineage>
</organism>
<gene>
    <name evidence="1" type="ORF">EV199_2887</name>
</gene>
<evidence type="ECO:0000313" key="2">
    <source>
        <dbReference type="Proteomes" id="UP000293874"/>
    </source>
</evidence>
<comment type="caution">
    <text evidence="1">The sequence shown here is derived from an EMBL/GenBank/DDBJ whole genome shotgun (WGS) entry which is preliminary data.</text>
</comment>
<dbReference type="RefSeq" id="WP_130541530.1">
    <property type="nucleotide sequence ID" value="NZ_SGXA01000002.1"/>
</dbReference>
<dbReference type="AlphaFoldDB" id="A0A4Q7MRE3"/>
<dbReference type="Proteomes" id="UP000293874">
    <property type="component" value="Unassembled WGS sequence"/>
</dbReference>
<accession>A0A4Q7MRE3</accession>
<reference evidence="1 2" key="1">
    <citation type="submission" date="2019-02" db="EMBL/GenBank/DDBJ databases">
        <title>Genomic Encyclopedia of Type Strains, Phase IV (KMG-IV): sequencing the most valuable type-strain genomes for metagenomic binning, comparative biology and taxonomic classification.</title>
        <authorList>
            <person name="Goeker M."/>
        </authorList>
    </citation>
    <scope>NUCLEOTIDE SEQUENCE [LARGE SCALE GENOMIC DNA]</scope>
    <source>
        <strain evidence="1 2">DSM 18116</strain>
    </source>
</reference>
<dbReference type="PROSITE" id="PS51257">
    <property type="entry name" value="PROKAR_LIPOPROTEIN"/>
    <property type="match status" value="1"/>
</dbReference>
<evidence type="ECO:0000313" key="1">
    <source>
        <dbReference type="EMBL" id="RZS70988.1"/>
    </source>
</evidence>
<proteinExistence type="predicted"/>
<protein>
    <submittedName>
        <fullName evidence="1">Uncharacterized protein</fullName>
    </submittedName>
</protein>
<name>A0A4Q7MRE3_9BACT</name>
<dbReference type="EMBL" id="SGXA01000002">
    <property type="protein sequence ID" value="RZS70988.1"/>
    <property type="molecule type" value="Genomic_DNA"/>
</dbReference>
<keyword evidence="2" id="KW-1185">Reference proteome</keyword>
<sequence length="154" mass="17489">MRFPALTKRSITLLAAILILFTACKITLLSAYDQVTDNVLSEMQQSTTAFFVKYETTPSAPELKYQNQQAFYQGLMTSSRTLRIRNSAIEKNRPMITMLDLLDENIMLMDSLHKLKPDGLLAPHDVRLLKSAFESQYTAMFKFVMALKSRAAAQ</sequence>